<feature type="region of interest" description="Disordered" evidence="1">
    <location>
        <begin position="630"/>
        <end position="663"/>
    </location>
</feature>
<dbReference type="OrthoDB" id="8195041at2759"/>
<protein>
    <submittedName>
        <fullName evidence="2">Uncharacterized protein</fullName>
    </submittedName>
</protein>
<dbReference type="Proteomes" id="UP000007819">
    <property type="component" value="Chromosome A1"/>
</dbReference>
<proteinExistence type="predicted"/>
<reference evidence="2" key="2">
    <citation type="submission" date="2022-06" db="UniProtKB">
        <authorList>
            <consortium name="EnsemblMetazoa"/>
        </authorList>
    </citation>
    <scope>IDENTIFICATION</scope>
</reference>
<dbReference type="GeneID" id="100575409"/>
<name>A0A8R2D5X3_ACYPI</name>
<organism evidence="2 3">
    <name type="scientific">Acyrthosiphon pisum</name>
    <name type="common">Pea aphid</name>
    <dbReference type="NCBI Taxonomy" id="7029"/>
    <lineage>
        <taxon>Eukaryota</taxon>
        <taxon>Metazoa</taxon>
        <taxon>Ecdysozoa</taxon>
        <taxon>Arthropoda</taxon>
        <taxon>Hexapoda</taxon>
        <taxon>Insecta</taxon>
        <taxon>Pterygota</taxon>
        <taxon>Neoptera</taxon>
        <taxon>Paraneoptera</taxon>
        <taxon>Hemiptera</taxon>
        <taxon>Sternorrhyncha</taxon>
        <taxon>Aphidomorpha</taxon>
        <taxon>Aphidoidea</taxon>
        <taxon>Aphididae</taxon>
        <taxon>Macrosiphini</taxon>
        <taxon>Acyrthosiphon</taxon>
    </lineage>
</organism>
<reference evidence="3" key="1">
    <citation type="submission" date="2010-06" db="EMBL/GenBank/DDBJ databases">
        <authorList>
            <person name="Jiang H."/>
            <person name="Abraham K."/>
            <person name="Ali S."/>
            <person name="Alsbrooks S.L."/>
            <person name="Anim B.N."/>
            <person name="Anosike U.S."/>
            <person name="Attaway T."/>
            <person name="Bandaranaike D.P."/>
            <person name="Battles P.K."/>
            <person name="Bell S.N."/>
            <person name="Bell A.V."/>
            <person name="Beltran B."/>
            <person name="Bickham C."/>
            <person name="Bustamante Y."/>
            <person name="Caleb T."/>
            <person name="Canada A."/>
            <person name="Cardenas V."/>
            <person name="Carter K."/>
            <person name="Chacko J."/>
            <person name="Chandrabose M.N."/>
            <person name="Chavez D."/>
            <person name="Chavez A."/>
            <person name="Chen L."/>
            <person name="Chu H.-S."/>
            <person name="Claassen K.J."/>
            <person name="Cockrell R."/>
            <person name="Collins M."/>
            <person name="Cooper J.A."/>
            <person name="Cree A."/>
            <person name="Curry S.M."/>
            <person name="Da Y."/>
            <person name="Dao M.D."/>
            <person name="Das B."/>
            <person name="Davila M.-L."/>
            <person name="Davy-Carroll L."/>
            <person name="Denson S."/>
            <person name="Dinh H."/>
            <person name="Ebong V.E."/>
            <person name="Edwards J.R."/>
            <person name="Egan A."/>
            <person name="El-Daye J."/>
            <person name="Escobedo L."/>
            <person name="Fernandez S."/>
            <person name="Fernando P.R."/>
            <person name="Flagg N."/>
            <person name="Forbes L.D."/>
            <person name="Fowler R.G."/>
            <person name="Fu Q."/>
            <person name="Gabisi R.A."/>
            <person name="Ganer J."/>
            <person name="Garbino Pronczuk A."/>
            <person name="Garcia R.M."/>
            <person name="Garner T."/>
            <person name="Garrett T.E."/>
            <person name="Gonzalez D.A."/>
            <person name="Hamid H."/>
            <person name="Hawkins E.S."/>
            <person name="Hirani K."/>
            <person name="Hogues M.E."/>
            <person name="Hollins B."/>
            <person name="Hsiao C.-H."/>
            <person name="Jabil R."/>
            <person name="James M.L."/>
            <person name="Jhangiani S.N."/>
            <person name="Johnson B."/>
            <person name="Johnson Q."/>
            <person name="Joshi V."/>
            <person name="Kalu J.B."/>
            <person name="Kam C."/>
            <person name="Kashfia A."/>
            <person name="Keebler J."/>
            <person name="Kisamo H."/>
            <person name="Kovar C.L."/>
            <person name="Lago L.A."/>
            <person name="Lai C.-Y."/>
            <person name="Laidlaw J."/>
            <person name="Lara F."/>
            <person name="Le T.-K."/>
            <person name="Lee S.L."/>
            <person name="Legall F.H."/>
            <person name="Lemon S.J."/>
            <person name="Lewis L.R."/>
            <person name="Li B."/>
            <person name="Liu Y."/>
            <person name="Liu Y.-S."/>
            <person name="Lopez J."/>
            <person name="Lozado R.J."/>
            <person name="Lu J."/>
            <person name="Madu R.C."/>
            <person name="Maheshwari M."/>
            <person name="Maheshwari R."/>
            <person name="Malloy K."/>
            <person name="Martinez E."/>
            <person name="Mathew T."/>
            <person name="Mercado I.C."/>
            <person name="Mercado C."/>
            <person name="Meyer B."/>
            <person name="Montgomery K."/>
            <person name="Morgan M.B."/>
            <person name="Munidasa M."/>
            <person name="Nazareth L.V."/>
            <person name="Nelson J."/>
            <person name="Ng B.M."/>
            <person name="Nguyen N.B."/>
            <person name="Nguyen P.Q."/>
            <person name="Nguyen T."/>
            <person name="Obregon M."/>
            <person name="Okwuonu G.O."/>
            <person name="Onwere C.G."/>
            <person name="Orozco G."/>
            <person name="Parra A."/>
            <person name="Patel S."/>
            <person name="Patil S."/>
            <person name="Perez A."/>
            <person name="Perez Y."/>
            <person name="Pham C."/>
            <person name="Primus E.L."/>
            <person name="Pu L.-L."/>
            <person name="Puazo M."/>
            <person name="Qin X."/>
            <person name="Quiroz J.B."/>
            <person name="Reese J."/>
            <person name="Richards S."/>
            <person name="Rives C.M."/>
            <person name="Robberts R."/>
            <person name="Ruiz S.J."/>
            <person name="Ruiz M.J."/>
            <person name="Santibanez J."/>
            <person name="Schneider B.W."/>
            <person name="Sisson I."/>
            <person name="Smith M."/>
            <person name="Sodergren E."/>
            <person name="Song X.-Z."/>
            <person name="Song B.B."/>
            <person name="Summersgill H."/>
            <person name="Thelus R."/>
            <person name="Thornton R.D."/>
            <person name="Trejos Z.Y."/>
            <person name="Usmani K."/>
            <person name="Vattathil S."/>
            <person name="Villasana D."/>
            <person name="Walker D.L."/>
            <person name="Wang S."/>
            <person name="Wang K."/>
            <person name="White C.S."/>
            <person name="Williams A.C."/>
            <person name="Williamson J."/>
            <person name="Wilson K."/>
            <person name="Woghiren I.O."/>
            <person name="Woodworth J.R."/>
            <person name="Worley K.C."/>
            <person name="Wright R.A."/>
            <person name="Wu W."/>
            <person name="Young L."/>
            <person name="Zhang L."/>
            <person name="Zhang J."/>
            <person name="Zhu Y."/>
            <person name="Muzny D.M."/>
            <person name="Weinstock G."/>
            <person name="Gibbs R.A."/>
        </authorList>
    </citation>
    <scope>NUCLEOTIDE SEQUENCE [LARGE SCALE GENOMIC DNA]</scope>
    <source>
        <strain evidence="3">LSR1</strain>
    </source>
</reference>
<dbReference type="KEGG" id="api:100575409"/>
<dbReference type="AlphaFoldDB" id="A0A8R2D5X3"/>
<feature type="compositionally biased region" description="Polar residues" evidence="1">
    <location>
        <begin position="630"/>
        <end position="653"/>
    </location>
</feature>
<sequence>MSRNQITVHPVVGNDVKGAKNILTQVPHYYLPGLNTYLLSNIKNSNEAIQYYSTPDCFNLPVPCIPFADIESKINAVLDMVNLKVQWKRGNKKLLRSCQKKLSFKTLNDIKTAVNTNKSTMYSTIPNVLSHFTSNLMENPDKYFDSECNWYFSNTIEKFQINGKWLLACARGANLDILDIISIDNNTFEIIQSKKDTSCFKDPIFDIKSSNLNELMIRHKTKLSMFRINSDLEHLLNNNSVYDNCDIPFADADVIANNFCTADVKHIIKLWKDGNCVQNKYFDVVYDQTDSFIHLSYLQNESNLIGIINRQKLYLIDARIDISKPCSIYDPTTIIELCEELTTLKSSNLNSHSIYVTSNHSVLTFDNRMGFVNKSYHMLSNSPSLINIHRYENNFDSNEMLFLGNQTGESLVYLPYTSYPDGFLLCQSIASSIPNPLQSLHNVRLKGCCLNPTLLDRFSRCLTGTTIFGEHIKDLKLFSINSAGDLFVQKLNDNTPIDIAEFNKNVTIKSQTVPKLNYSYKFDMSNLWQLNLPDKHEEINIKKDNVWSMSKEKMSSYVDHLAPIILSPWDIDELSEWENEDENDDANDDSDCDFATKVKYWFNKNDTMLRSTETLEPSTDHPTINILSQASTVKTVPSSENDNDSSSGFTVSLKSDDSQSSKV</sequence>
<keyword evidence="3" id="KW-1185">Reference proteome</keyword>
<feature type="compositionally biased region" description="Basic and acidic residues" evidence="1">
    <location>
        <begin position="654"/>
        <end position="663"/>
    </location>
</feature>
<dbReference type="EnsemblMetazoa" id="XM_016806659.2">
    <property type="protein sequence ID" value="XP_016662148.1"/>
    <property type="gene ID" value="LOC100575409"/>
</dbReference>
<evidence type="ECO:0000313" key="3">
    <source>
        <dbReference type="Proteomes" id="UP000007819"/>
    </source>
</evidence>
<evidence type="ECO:0000313" key="2">
    <source>
        <dbReference type="EnsemblMetazoa" id="XP_016662148.1"/>
    </source>
</evidence>
<dbReference type="RefSeq" id="XP_016662148.1">
    <property type="nucleotide sequence ID" value="XM_016806659.1"/>
</dbReference>
<evidence type="ECO:0000256" key="1">
    <source>
        <dbReference type="SAM" id="MobiDB-lite"/>
    </source>
</evidence>
<accession>A0A8R2D5X3</accession>